<dbReference type="RefSeq" id="WP_013426661.1">
    <property type="nucleotide sequence ID" value="NC_014666.1"/>
</dbReference>
<name>E3JC87_PSEI1</name>
<dbReference type="eggNOG" id="ENOG50336QK">
    <property type="taxonomic scope" value="Bacteria"/>
</dbReference>
<evidence type="ECO:0000313" key="1">
    <source>
        <dbReference type="EMBL" id="ADP83543.1"/>
    </source>
</evidence>
<proteinExistence type="predicted"/>
<dbReference type="STRING" id="298654.FraEuI1c_5557"/>
<protein>
    <submittedName>
        <fullName evidence="1">Uncharacterized protein</fullName>
    </submittedName>
</protein>
<dbReference type="Proteomes" id="UP000002484">
    <property type="component" value="Chromosome"/>
</dbReference>
<reference evidence="1 2" key="1">
    <citation type="submission" date="2010-10" db="EMBL/GenBank/DDBJ databases">
        <title>Complete sequence of Frankia sp. EuI1c.</title>
        <authorList>
            <consortium name="US DOE Joint Genome Institute"/>
            <person name="Lucas S."/>
            <person name="Copeland A."/>
            <person name="Lapidus A."/>
            <person name="Cheng J.-F."/>
            <person name="Bruce D."/>
            <person name="Goodwin L."/>
            <person name="Pitluck S."/>
            <person name="Chertkov O."/>
            <person name="Detter J.C."/>
            <person name="Han C."/>
            <person name="Tapia R."/>
            <person name="Land M."/>
            <person name="Hauser L."/>
            <person name="Jeffries C."/>
            <person name="Kyrpides N."/>
            <person name="Ivanova N."/>
            <person name="Mikhailova N."/>
            <person name="Beauchemin N."/>
            <person name="Sen A."/>
            <person name="Sur S.A."/>
            <person name="Gtari M."/>
            <person name="Wall L."/>
            <person name="Tisa L."/>
            <person name="Woyke T."/>
        </authorList>
    </citation>
    <scope>NUCLEOTIDE SEQUENCE [LARGE SCALE GENOMIC DNA]</scope>
    <source>
        <strain evidence="2">DSM 45817 / CECT 9037 / EuI1c</strain>
    </source>
</reference>
<gene>
    <name evidence="1" type="ordered locus">FraEuI1c_5557</name>
</gene>
<dbReference type="EMBL" id="CP002299">
    <property type="protein sequence ID" value="ADP83543.1"/>
    <property type="molecule type" value="Genomic_DNA"/>
</dbReference>
<dbReference type="OrthoDB" id="7478453at2"/>
<sequence>MPVTLKAGTRLASQVCETQVIVVRPGDGAVELGCGGAPMIGHHETPAAGLAADPALQAGSPLGKRFVLDGDTSLELLVTRAGKGSLTAGGVALVEKETARLPSSD</sequence>
<dbReference type="KEGG" id="fri:FraEuI1c_5557"/>
<dbReference type="AlphaFoldDB" id="E3JC87"/>
<organism evidence="1 2">
    <name type="scientific">Pseudofrankia inefficax (strain DSM 45817 / CECT 9037 / DDB 130130 / EuI1c)</name>
    <name type="common">Frankia inefficax</name>
    <dbReference type="NCBI Taxonomy" id="298654"/>
    <lineage>
        <taxon>Bacteria</taxon>
        <taxon>Bacillati</taxon>
        <taxon>Actinomycetota</taxon>
        <taxon>Actinomycetes</taxon>
        <taxon>Frankiales</taxon>
        <taxon>Frankiaceae</taxon>
        <taxon>Pseudofrankia</taxon>
    </lineage>
</organism>
<dbReference type="HOGENOM" id="CLU_173931_0_0_11"/>
<accession>E3JC87</accession>
<keyword evidence="2" id="KW-1185">Reference proteome</keyword>
<dbReference type="InParanoid" id="E3JC87"/>
<evidence type="ECO:0000313" key="2">
    <source>
        <dbReference type="Proteomes" id="UP000002484"/>
    </source>
</evidence>